<dbReference type="InterPro" id="IPR001870">
    <property type="entry name" value="B30.2/SPRY"/>
</dbReference>
<keyword evidence="1" id="KW-0479">Metal-binding</keyword>
<dbReference type="Proteomes" id="UP000028760">
    <property type="component" value="Unassembled WGS sequence"/>
</dbReference>
<feature type="compositionally biased region" description="Low complexity" evidence="4">
    <location>
        <begin position="17"/>
        <end position="29"/>
    </location>
</feature>
<dbReference type="SUPFAM" id="SSF49899">
    <property type="entry name" value="Concanavalin A-like lectins/glucanases"/>
    <property type="match status" value="1"/>
</dbReference>
<evidence type="ECO:0000313" key="7">
    <source>
        <dbReference type="Proteomes" id="UP000028760"/>
    </source>
</evidence>
<dbReference type="PRINTS" id="PR01407">
    <property type="entry name" value="BUTYPHLNCDUF"/>
</dbReference>
<reference evidence="7" key="1">
    <citation type="submission" date="2013-10" db="EMBL/GenBank/DDBJ databases">
        <authorList>
            <person name="Schartl M."/>
            <person name="Warren W."/>
        </authorList>
    </citation>
    <scope>NUCLEOTIDE SEQUENCE [LARGE SCALE GENOMIC DNA]</scope>
    <source>
        <strain evidence="7">female</strain>
    </source>
</reference>
<evidence type="ECO:0000313" key="6">
    <source>
        <dbReference type="Ensembl" id="ENSPFOP00000022187.1"/>
    </source>
</evidence>
<dbReference type="GO" id="GO:0005737">
    <property type="term" value="C:cytoplasm"/>
    <property type="evidence" value="ECO:0007669"/>
    <property type="project" value="UniProtKB-ARBA"/>
</dbReference>
<dbReference type="InterPro" id="IPR003879">
    <property type="entry name" value="Butyrophylin_SPRY"/>
</dbReference>
<evidence type="ECO:0000256" key="1">
    <source>
        <dbReference type="ARBA" id="ARBA00022723"/>
    </source>
</evidence>
<dbReference type="EMBL" id="AYCK01022093">
    <property type="status" value="NOT_ANNOTATED_CDS"/>
    <property type="molecule type" value="Genomic_DNA"/>
</dbReference>
<keyword evidence="7" id="KW-1185">Reference proteome</keyword>
<dbReference type="GO" id="GO:0008270">
    <property type="term" value="F:zinc ion binding"/>
    <property type="evidence" value="ECO:0007669"/>
    <property type="project" value="UniProtKB-KW"/>
</dbReference>
<evidence type="ECO:0000256" key="2">
    <source>
        <dbReference type="ARBA" id="ARBA00022771"/>
    </source>
</evidence>
<reference evidence="6" key="2">
    <citation type="submission" date="2025-08" db="UniProtKB">
        <authorList>
            <consortium name="Ensembl"/>
        </authorList>
    </citation>
    <scope>IDENTIFICATION</scope>
</reference>
<dbReference type="AlphaFoldDB" id="A0A096LSP6"/>
<dbReference type="OMA" id="NMTACTH"/>
<dbReference type="Gene3D" id="2.60.120.920">
    <property type="match status" value="1"/>
</dbReference>
<protein>
    <recommendedName>
        <fullName evidence="5">B30.2/SPRY domain-containing protein</fullName>
    </recommendedName>
</protein>
<dbReference type="InterPro" id="IPR051051">
    <property type="entry name" value="E3_ubiq-ligase_TRIM/RNF"/>
</dbReference>
<dbReference type="InterPro" id="IPR006574">
    <property type="entry name" value="PRY"/>
</dbReference>
<keyword evidence="2" id="KW-0863">Zinc-finger</keyword>
<dbReference type="InterPro" id="IPR013320">
    <property type="entry name" value="ConA-like_dom_sf"/>
</dbReference>
<dbReference type="Pfam" id="PF00622">
    <property type="entry name" value="SPRY"/>
    <property type="match status" value="1"/>
</dbReference>
<dbReference type="PROSITE" id="PS50188">
    <property type="entry name" value="B302_SPRY"/>
    <property type="match status" value="1"/>
</dbReference>
<keyword evidence="3" id="KW-0862">Zinc</keyword>
<feature type="region of interest" description="Disordered" evidence="4">
    <location>
        <begin position="1"/>
        <end position="29"/>
    </location>
</feature>
<reference evidence="6" key="3">
    <citation type="submission" date="2025-09" db="UniProtKB">
        <authorList>
            <consortium name="Ensembl"/>
        </authorList>
    </citation>
    <scope>IDENTIFICATION</scope>
</reference>
<evidence type="ECO:0000259" key="5">
    <source>
        <dbReference type="PROSITE" id="PS50188"/>
    </source>
</evidence>
<sequence>MSSDQEQPLTALMPSELTPADPLDPSDPLDLALDPDTANSWLLVSPDLRRVTVSDRYQNYPQNPQRFNAELQVLSRAALTGRHGFDVDWMSTDNRATVGVALAYESVPRKGAGRAAFGRNRASWFFAAEGDVLTAWHGGEKWTYDVPDDGYERVRVRLDHAGGVLSFFLLTETGPSHVHTFRTEFTEALYPGLCARSTASYAGFC</sequence>
<feature type="domain" description="B30.2/SPRY" evidence="5">
    <location>
        <begin position="11"/>
        <end position="205"/>
    </location>
</feature>
<dbReference type="InterPro" id="IPR003877">
    <property type="entry name" value="SPRY_dom"/>
</dbReference>
<dbReference type="STRING" id="48698.ENSPFOP00000022187"/>
<dbReference type="InterPro" id="IPR043136">
    <property type="entry name" value="B30.2/SPRY_sf"/>
</dbReference>
<evidence type="ECO:0000256" key="4">
    <source>
        <dbReference type="SAM" id="MobiDB-lite"/>
    </source>
</evidence>
<dbReference type="GeneTree" id="ENSGT00940000154395"/>
<dbReference type="SMART" id="SM00589">
    <property type="entry name" value="PRY"/>
    <property type="match status" value="1"/>
</dbReference>
<dbReference type="PANTHER" id="PTHR25465">
    <property type="entry name" value="B-BOX DOMAIN CONTAINING"/>
    <property type="match status" value="1"/>
</dbReference>
<dbReference type="Ensembl" id="ENSPFOT00000025691.1">
    <property type="protein sequence ID" value="ENSPFOP00000022187.1"/>
    <property type="gene ID" value="ENSPFOG00000023155.1"/>
</dbReference>
<dbReference type="PANTHER" id="PTHR25465:SF31">
    <property type="entry name" value="RING-TYPE DOMAIN-CONTAINING PROTEIN"/>
    <property type="match status" value="1"/>
</dbReference>
<name>A0A096LSP6_POEFO</name>
<accession>A0A096LSP6</accession>
<organism evidence="6 7">
    <name type="scientific">Poecilia formosa</name>
    <name type="common">Amazon molly</name>
    <name type="synonym">Limia formosa</name>
    <dbReference type="NCBI Taxonomy" id="48698"/>
    <lineage>
        <taxon>Eukaryota</taxon>
        <taxon>Metazoa</taxon>
        <taxon>Chordata</taxon>
        <taxon>Craniata</taxon>
        <taxon>Vertebrata</taxon>
        <taxon>Euteleostomi</taxon>
        <taxon>Actinopterygii</taxon>
        <taxon>Neopterygii</taxon>
        <taxon>Teleostei</taxon>
        <taxon>Neoteleostei</taxon>
        <taxon>Acanthomorphata</taxon>
        <taxon>Ovalentaria</taxon>
        <taxon>Atherinomorphae</taxon>
        <taxon>Cyprinodontiformes</taxon>
        <taxon>Poeciliidae</taxon>
        <taxon>Poeciliinae</taxon>
        <taxon>Poecilia</taxon>
    </lineage>
</organism>
<dbReference type="Pfam" id="PF13765">
    <property type="entry name" value="PRY"/>
    <property type="match status" value="1"/>
</dbReference>
<proteinExistence type="predicted"/>
<evidence type="ECO:0000256" key="3">
    <source>
        <dbReference type="ARBA" id="ARBA00022833"/>
    </source>
</evidence>